<dbReference type="PANTHER" id="PTHR37423">
    <property type="entry name" value="SOLUBLE LYTIC MUREIN TRANSGLYCOSYLASE-RELATED"/>
    <property type="match status" value="1"/>
</dbReference>
<dbReference type="InterPro" id="IPR037061">
    <property type="entry name" value="Lytic_TGlycoase_superhlx_L_sf"/>
</dbReference>
<dbReference type="InterPro" id="IPR012289">
    <property type="entry name" value="Lytic_TGlycosylase_superhlx_L"/>
</dbReference>
<dbReference type="GO" id="GO:0004553">
    <property type="term" value="F:hydrolase activity, hydrolyzing O-glycosyl compounds"/>
    <property type="evidence" value="ECO:0007669"/>
    <property type="project" value="InterPro"/>
</dbReference>
<dbReference type="EMBL" id="CP043046">
    <property type="protein sequence ID" value="QEI04814.1"/>
    <property type="molecule type" value="Genomic_DNA"/>
</dbReference>
<dbReference type="Proteomes" id="UP000325161">
    <property type="component" value="Chromosome"/>
</dbReference>
<dbReference type="OrthoDB" id="92254at2"/>
<comment type="similarity">
    <text evidence="1">Belongs to the transglycosylase Slt family.</text>
</comment>
<dbReference type="InterPro" id="IPR008258">
    <property type="entry name" value="Transglycosylase_SLT_dom_1"/>
</dbReference>
<evidence type="ECO:0000256" key="2">
    <source>
        <dbReference type="ARBA" id="ARBA00022729"/>
    </source>
</evidence>
<proteinExistence type="inferred from homology"/>
<dbReference type="InterPro" id="IPR023346">
    <property type="entry name" value="Lysozyme-like_dom_sf"/>
</dbReference>
<dbReference type="PROSITE" id="PS51257">
    <property type="entry name" value="PROKAR_LIPOPROTEIN"/>
    <property type="match status" value="1"/>
</dbReference>
<evidence type="ECO:0000259" key="4">
    <source>
        <dbReference type="Pfam" id="PF01464"/>
    </source>
</evidence>
<gene>
    <name evidence="6" type="ORF">FXN63_02375</name>
</gene>
<dbReference type="Gene3D" id="1.10.530.10">
    <property type="match status" value="1"/>
</dbReference>
<dbReference type="SUPFAM" id="SSF48435">
    <property type="entry name" value="Bacterial muramidases"/>
    <property type="match status" value="1"/>
</dbReference>
<dbReference type="PANTHER" id="PTHR37423:SF5">
    <property type="entry name" value="SOLUBLE LYTIC MUREIN TRANSGLYCOSYLASE"/>
    <property type="match status" value="1"/>
</dbReference>
<dbReference type="Gene3D" id="1.10.1240.20">
    <property type="entry name" value="Lytic transglycosylase, superhelical linker domain"/>
    <property type="match status" value="1"/>
</dbReference>
<protein>
    <submittedName>
        <fullName evidence="6">Lytic transglycosylase domain-containing protein</fullName>
    </submittedName>
</protein>
<dbReference type="CDD" id="cd13401">
    <property type="entry name" value="Slt70-like"/>
    <property type="match status" value="1"/>
</dbReference>
<feature type="chain" id="PRO_5022956217" evidence="3">
    <location>
        <begin position="27"/>
        <end position="655"/>
    </location>
</feature>
<keyword evidence="2 3" id="KW-0732">Signal</keyword>
<evidence type="ECO:0000256" key="1">
    <source>
        <dbReference type="ARBA" id="ARBA00007734"/>
    </source>
</evidence>
<evidence type="ECO:0000259" key="5">
    <source>
        <dbReference type="Pfam" id="PF14718"/>
    </source>
</evidence>
<feature type="domain" description="Transglycosylase SLT" evidence="4">
    <location>
        <begin position="489"/>
        <end position="591"/>
    </location>
</feature>
<dbReference type="GO" id="GO:0042597">
    <property type="term" value="C:periplasmic space"/>
    <property type="evidence" value="ECO:0007669"/>
    <property type="project" value="InterPro"/>
</dbReference>
<evidence type="ECO:0000256" key="3">
    <source>
        <dbReference type="SAM" id="SignalP"/>
    </source>
</evidence>
<dbReference type="Pfam" id="PF14718">
    <property type="entry name" value="SLT_L"/>
    <property type="match status" value="1"/>
</dbReference>
<evidence type="ECO:0000313" key="6">
    <source>
        <dbReference type="EMBL" id="QEI04814.1"/>
    </source>
</evidence>
<dbReference type="Gene3D" id="1.25.20.10">
    <property type="entry name" value="Bacterial muramidases"/>
    <property type="match status" value="1"/>
</dbReference>
<feature type="domain" description="Lytic transglycosylase superhelical linker" evidence="5">
    <location>
        <begin position="410"/>
        <end position="465"/>
    </location>
</feature>
<accession>A0A5C0AT44</accession>
<dbReference type="InterPro" id="IPR008939">
    <property type="entry name" value="Lytic_TGlycosylase_superhlx_U"/>
</dbReference>
<sequence length="655" mass="73122">MIHRALSRTKLLAATTLLGIACSVSAAPPPPPDSVILSARDAVRTGRWADLRNFIPQASGHVLEAYPQYWLLNQQLNDMRVPPPEGDLRAFMERYPATYLAERLRGDWILAADRRGDYSTVIALERTATSTAQIDCAILRAHHLHREYVAQKAIATFSPGEACWTLYTQLVNDGALRWEDLAPQLRDMVESSVRDNELNNTRRMAEYVFDAPRRISFKAMLENPMVWLTRNNPSISTPIDRELVVLALGRLARSGDLATGYTYVERNWGSRLPAVDLKWIRSQFAYIAALRLDPAAKQWYREADGAALSETGQAWRVRMALRETPIDWARVVAVIDQMPPSMHEDDAWAYWRARGQGALGDVAGANAAMQKIAGNFTFYGQLALEELGQPVVIPPRAAAPTDAERRRAARNEGLARALALFDIGWRTEAVREWNFAISKMKDRELIAASELAYQREVLDRAVNTADRTRDEHNFDLRFVSPFHDELVAKAREVGIDPTWVYGLIRQESRFITNAKSTAGASGLMQLMPATATWVARKIGMQGYSASSVNDLDTNLTLGTNYLRIVLEDLNNSPLLASAGYNAGPRRPHTWRGTLSGPVEGAIFAETIPFNETRDYVKKVLSNATYYAALFSGEPQSLKQRLGTVAPQLVEQTAIP</sequence>
<dbReference type="AlphaFoldDB" id="A0A5C0AT44"/>
<organism evidence="6 7">
    <name type="scientific">Pigmentiphaga aceris</name>
    <dbReference type="NCBI Taxonomy" id="1940612"/>
    <lineage>
        <taxon>Bacteria</taxon>
        <taxon>Pseudomonadati</taxon>
        <taxon>Pseudomonadota</taxon>
        <taxon>Betaproteobacteria</taxon>
        <taxon>Burkholderiales</taxon>
        <taxon>Alcaligenaceae</taxon>
        <taxon>Pigmentiphaga</taxon>
    </lineage>
</organism>
<dbReference type="SUPFAM" id="SSF53955">
    <property type="entry name" value="Lysozyme-like"/>
    <property type="match status" value="1"/>
</dbReference>
<feature type="signal peptide" evidence="3">
    <location>
        <begin position="1"/>
        <end position="26"/>
    </location>
</feature>
<evidence type="ECO:0000313" key="7">
    <source>
        <dbReference type="Proteomes" id="UP000325161"/>
    </source>
</evidence>
<name>A0A5C0AT44_9BURK</name>
<keyword evidence="7" id="KW-1185">Reference proteome</keyword>
<dbReference type="Pfam" id="PF01464">
    <property type="entry name" value="SLT"/>
    <property type="match status" value="1"/>
</dbReference>
<dbReference type="KEGG" id="pacr:FXN63_02375"/>
<reference evidence="6 7" key="1">
    <citation type="submission" date="2019-08" db="EMBL/GenBank/DDBJ databases">
        <title>Amphibian skin-associated Pigmentiphaga: genome sequence and occurrence across geography and hosts.</title>
        <authorList>
            <person name="Bletz M.C."/>
            <person name="Bunk B."/>
            <person name="Sproeer C."/>
            <person name="Biwer P."/>
            <person name="Reiter S."/>
            <person name="Rabemananjara F.C.E."/>
            <person name="Schulz S."/>
            <person name="Overmann J."/>
            <person name="Vences M."/>
        </authorList>
    </citation>
    <scope>NUCLEOTIDE SEQUENCE [LARGE SCALE GENOMIC DNA]</scope>
    <source>
        <strain evidence="6 7">Mada1488</strain>
    </source>
</reference>
<dbReference type="RefSeq" id="WP_148812487.1">
    <property type="nucleotide sequence ID" value="NZ_CP043046.1"/>
</dbReference>